<evidence type="ECO:0000256" key="1">
    <source>
        <dbReference type="ARBA" id="ARBA00005086"/>
    </source>
</evidence>
<feature type="domain" description="3-hydroxyacyl-CoA dehydrogenase C-terminal" evidence="6">
    <location>
        <begin position="196"/>
        <end position="292"/>
    </location>
</feature>
<gene>
    <name evidence="8" type="ORF">B1813_03310</name>
</gene>
<dbReference type="Pfam" id="PF00725">
    <property type="entry name" value="3HCDH"/>
    <property type="match status" value="1"/>
</dbReference>
<dbReference type="OrthoDB" id="3229174at2"/>
<comment type="caution">
    <text evidence="8">The sequence shown here is derived from an EMBL/GenBank/DDBJ whole genome shotgun (WGS) entry which is preliminary data.</text>
</comment>
<name>A0A1V9ADE3_SACPI</name>
<organism evidence="8 9">
    <name type="scientific">Saccharomonospora piscinae</name>
    <dbReference type="NCBI Taxonomy" id="687388"/>
    <lineage>
        <taxon>Bacteria</taxon>
        <taxon>Bacillati</taxon>
        <taxon>Actinomycetota</taxon>
        <taxon>Actinomycetes</taxon>
        <taxon>Pseudonocardiales</taxon>
        <taxon>Pseudonocardiaceae</taxon>
        <taxon>Saccharomonospora</taxon>
    </lineage>
</organism>
<dbReference type="AlphaFoldDB" id="A0A1V9ADE3"/>
<protein>
    <submittedName>
        <fullName evidence="8">3-hydroxybutyryl-CoA dehydrogenase</fullName>
    </submittedName>
</protein>
<dbReference type="Proteomes" id="UP000192591">
    <property type="component" value="Unassembled WGS sequence"/>
</dbReference>
<evidence type="ECO:0000256" key="2">
    <source>
        <dbReference type="ARBA" id="ARBA00009463"/>
    </source>
</evidence>
<keyword evidence="9" id="KW-1185">Reference proteome</keyword>
<evidence type="ECO:0000259" key="7">
    <source>
        <dbReference type="Pfam" id="PF02737"/>
    </source>
</evidence>
<dbReference type="PANTHER" id="PTHR48075">
    <property type="entry name" value="3-HYDROXYACYL-COA DEHYDROGENASE FAMILY PROTEIN"/>
    <property type="match status" value="1"/>
</dbReference>
<keyword evidence="3" id="KW-0560">Oxidoreductase</keyword>
<evidence type="ECO:0000313" key="8">
    <source>
        <dbReference type="EMBL" id="OQO95093.1"/>
    </source>
</evidence>
<dbReference type="Gene3D" id="3.40.50.720">
    <property type="entry name" value="NAD(P)-binding Rossmann-like Domain"/>
    <property type="match status" value="1"/>
</dbReference>
<dbReference type="EMBL" id="MWIH01000002">
    <property type="protein sequence ID" value="OQO95093.1"/>
    <property type="molecule type" value="Genomic_DNA"/>
</dbReference>
<dbReference type="InterPro" id="IPR036291">
    <property type="entry name" value="NAD(P)-bd_dom_sf"/>
</dbReference>
<evidence type="ECO:0000256" key="4">
    <source>
        <dbReference type="PIRSR" id="PIRSR000105-1"/>
    </source>
</evidence>
<evidence type="ECO:0000256" key="3">
    <source>
        <dbReference type="ARBA" id="ARBA00023002"/>
    </source>
</evidence>
<dbReference type="GO" id="GO:0006635">
    <property type="term" value="P:fatty acid beta-oxidation"/>
    <property type="evidence" value="ECO:0007669"/>
    <property type="project" value="TreeGrafter"/>
</dbReference>
<dbReference type="InterPro" id="IPR006108">
    <property type="entry name" value="3HC_DH_C"/>
</dbReference>
<dbReference type="Pfam" id="PF02737">
    <property type="entry name" value="3HCDH_N"/>
    <property type="match status" value="1"/>
</dbReference>
<sequence length="294" mass="31188">MDDGGDRVSDISKVGIVGCGPMGSGLAEVCAGAALDVIVAVSSPESARRGRERVTASVDRAVRKGLTSEAARDALLDRISFTTELADLADRELVIEAVTEDEAIKLDLFARLDRIVADPDAIFATNTSSLPVMRLAQATRRPEQVVGTHFFNPVPAMPLVELTGSLLTAERTVERVEGFAIKLLDKEVIRSPDRAGFVVNALLVPYLLAAMRMVESGVASAEDVDRGMTLGCGHPMGPLRLADLIGLDTLAAVAAGLYDEFKEPLYAAPPLLSRMVDGGLLGKKSGRGFHSYQG</sequence>
<dbReference type="InterPro" id="IPR006176">
    <property type="entry name" value="3-OHacyl-CoA_DH_NAD-bd"/>
</dbReference>
<evidence type="ECO:0000313" key="9">
    <source>
        <dbReference type="Proteomes" id="UP000192591"/>
    </source>
</evidence>
<accession>A0A1V9ADE3</accession>
<feature type="binding site" evidence="5">
    <location>
        <position position="57"/>
    </location>
    <ligand>
        <name>CoA</name>
        <dbReference type="ChEBI" id="CHEBI:57287"/>
    </ligand>
</feature>
<reference evidence="8 9" key="1">
    <citation type="submission" date="2017-02" db="EMBL/GenBank/DDBJ databases">
        <title>Draft genome of Saccharomonospora sp. 154.</title>
        <authorList>
            <person name="Alonso-Carmona G.S."/>
            <person name="De La Haba R."/>
            <person name="Vera-Gargallo B."/>
            <person name="Sandoval-Trujillo A.H."/>
            <person name="Ramirez-Duran N."/>
            <person name="Ventosa A."/>
        </authorList>
    </citation>
    <scope>NUCLEOTIDE SEQUENCE [LARGE SCALE GENOMIC DNA]</scope>
    <source>
        <strain evidence="8 9">LRS4.154</strain>
    </source>
</reference>
<dbReference type="PIRSF" id="PIRSF000105">
    <property type="entry name" value="HCDH"/>
    <property type="match status" value="1"/>
</dbReference>
<proteinExistence type="inferred from homology"/>
<dbReference type="SUPFAM" id="SSF51735">
    <property type="entry name" value="NAD(P)-binding Rossmann-fold domains"/>
    <property type="match status" value="1"/>
</dbReference>
<comment type="similarity">
    <text evidence="2">Belongs to the 3-hydroxyacyl-CoA dehydrogenase family.</text>
</comment>
<dbReference type="STRING" id="1962155.B1813_03310"/>
<dbReference type="InterPro" id="IPR013328">
    <property type="entry name" value="6PGD_dom2"/>
</dbReference>
<feature type="binding site" evidence="5">
    <location>
        <position position="128"/>
    </location>
    <ligand>
        <name>CoA</name>
        <dbReference type="ChEBI" id="CHEBI:57287"/>
    </ligand>
</feature>
<feature type="site" description="Important for catalytic activity" evidence="4">
    <location>
        <position position="149"/>
    </location>
</feature>
<feature type="domain" description="3-hydroxyacyl-CoA dehydrogenase NAD binding" evidence="7">
    <location>
        <begin position="13"/>
        <end position="191"/>
    </location>
</feature>
<dbReference type="FunFam" id="3.40.50.720:FF:000009">
    <property type="entry name" value="Fatty oxidation complex, alpha subunit"/>
    <property type="match status" value="1"/>
</dbReference>
<dbReference type="NCBIfam" id="NF005875">
    <property type="entry name" value="PRK07819.1"/>
    <property type="match status" value="1"/>
</dbReference>
<comment type="pathway">
    <text evidence="1">Lipid metabolism; butanoate metabolism.</text>
</comment>
<evidence type="ECO:0000256" key="5">
    <source>
        <dbReference type="PIRSR" id="PIRSR000105-3"/>
    </source>
</evidence>
<dbReference type="GO" id="GO:0008691">
    <property type="term" value="F:3-hydroxybutyryl-CoA dehydrogenase activity"/>
    <property type="evidence" value="ECO:0007669"/>
    <property type="project" value="TreeGrafter"/>
</dbReference>
<dbReference type="Gene3D" id="1.10.1040.10">
    <property type="entry name" value="N-(1-d-carboxylethyl)-l-norvaline Dehydrogenase, domain 2"/>
    <property type="match status" value="1"/>
</dbReference>
<feature type="binding site" evidence="5">
    <location>
        <position position="64"/>
    </location>
    <ligand>
        <name>CoA</name>
        <dbReference type="ChEBI" id="CHEBI:57287"/>
    </ligand>
</feature>
<evidence type="ECO:0000259" key="6">
    <source>
        <dbReference type="Pfam" id="PF00725"/>
    </source>
</evidence>
<dbReference type="InterPro" id="IPR008927">
    <property type="entry name" value="6-PGluconate_DH-like_C_sf"/>
</dbReference>
<dbReference type="GO" id="GO:0070403">
    <property type="term" value="F:NAD+ binding"/>
    <property type="evidence" value="ECO:0007669"/>
    <property type="project" value="InterPro"/>
</dbReference>
<dbReference type="SUPFAM" id="SSF48179">
    <property type="entry name" value="6-phosphogluconate dehydrogenase C-terminal domain-like"/>
    <property type="match status" value="1"/>
</dbReference>
<dbReference type="InterPro" id="IPR022694">
    <property type="entry name" value="3-OHacyl-CoA_DH"/>
</dbReference>
<dbReference type="PANTHER" id="PTHR48075:SF9">
    <property type="entry name" value="3-HYDROXYBUTYRYL-COA DEHYDROGENASE"/>
    <property type="match status" value="1"/>
</dbReference>